<dbReference type="OrthoDB" id="8482at2157"/>
<keyword evidence="3" id="KW-1185">Reference proteome</keyword>
<dbReference type="Gene3D" id="1.10.10.10">
    <property type="entry name" value="Winged helix-like DNA-binding domain superfamily/Winged helix DNA-binding domain"/>
    <property type="match status" value="1"/>
</dbReference>
<dbReference type="Proteomes" id="UP000705823">
    <property type="component" value="Unassembled WGS sequence"/>
</dbReference>
<protein>
    <submittedName>
        <fullName evidence="2">ArsR family transcriptional regulator</fullName>
    </submittedName>
</protein>
<comment type="caution">
    <text evidence="2">The sequence shown here is derived from an EMBL/GenBank/DDBJ whole genome shotgun (WGS) entry which is preliminary data.</text>
</comment>
<evidence type="ECO:0000259" key="1">
    <source>
        <dbReference type="Pfam" id="PF24038"/>
    </source>
</evidence>
<accession>A0A8J8P9W9</accession>
<evidence type="ECO:0000313" key="3">
    <source>
        <dbReference type="Proteomes" id="UP000705823"/>
    </source>
</evidence>
<dbReference type="Pfam" id="PF24038">
    <property type="entry name" value="DUF7347"/>
    <property type="match status" value="1"/>
</dbReference>
<evidence type="ECO:0000313" key="2">
    <source>
        <dbReference type="EMBL" id="TQQ82919.1"/>
    </source>
</evidence>
<dbReference type="RefSeq" id="WP_142979183.1">
    <property type="nucleotide sequence ID" value="NZ_RKLU01000002.1"/>
</dbReference>
<dbReference type="AlphaFoldDB" id="A0A8J8P9W9"/>
<dbReference type="SUPFAM" id="SSF46785">
    <property type="entry name" value="Winged helix' DNA-binding domain"/>
    <property type="match status" value="1"/>
</dbReference>
<feature type="domain" description="DUF7347" evidence="1">
    <location>
        <begin position="25"/>
        <end position="96"/>
    </location>
</feature>
<dbReference type="InterPro" id="IPR036390">
    <property type="entry name" value="WH_DNA-bd_sf"/>
</dbReference>
<gene>
    <name evidence="2" type="ORF">EGH24_05640</name>
</gene>
<dbReference type="InterPro" id="IPR055771">
    <property type="entry name" value="DUF7347"/>
</dbReference>
<sequence length="107" mass="11268">MAIPEYVWSTATAETAAGTRLAGASDLFDVLAEPTRAAILGALFEADERLSYSELAAAADIEDNGRLNYHLRQSDALIDQSPAGYTLSETGQELVAGVLPVTGAARR</sequence>
<reference evidence="2" key="1">
    <citation type="submission" date="2019-02" db="EMBL/GenBank/DDBJ databases">
        <title>Halonotius sp. a new haloarchaeum isolated from saline soil.</title>
        <authorList>
            <person name="Duran-Viseras A."/>
            <person name="Sanchez-Porro C."/>
            <person name="Ventosa A."/>
        </authorList>
    </citation>
    <scope>NUCLEOTIDE SEQUENCE</scope>
    <source>
        <strain evidence="2">F15B</strain>
    </source>
</reference>
<dbReference type="EMBL" id="RKLU01000002">
    <property type="protein sequence ID" value="TQQ82919.1"/>
    <property type="molecule type" value="Genomic_DNA"/>
</dbReference>
<name>A0A8J8P9W9_9EURY</name>
<organism evidence="2 3">
    <name type="scientific">Halonotius terrestris</name>
    <dbReference type="NCBI Taxonomy" id="2487750"/>
    <lineage>
        <taxon>Archaea</taxon>
        <taxon>Methanobacteriati</taxon>
        <taxon>Methanobacteriota</taxon>
        <taxon>Stenosarchaea group</taxon>
        <taxon>Halobacteria</taxon>
        <taxon>Halobacteriales</taxon>
        <taxon>Haloferacaceae</taxon>
        <taxon>Halonotius</taxon>
    </lineage>
</organism>
<proteinExistence type="predicted"/>
<dbReference type="InterPro" id="IPR036388">
    <property type="entry name" value="WH-like_DNA-bd_sf"/>
</dbReference>